<dbReference type="PANTHER" id="PTHR46652:SF3">
    <property type="entry name" value="LEUCINE-RICH REPEAT-CONTAINING PROTEIN 9"/>
    <property type="match status" value="1"/>
</dbReference>
<name>E0VK91_PEDHC</name>
<dbReference type="HOGENOM" id="CLU_062444_0_0_1"/>
<reference evidence="3" key="2">
    <citation type="submission" date="2007-04" db="EMBL/GenBank/DDBJ databases">
        <title>The genome of the human body louse.</title>
        <authorList>
            <consortium name="The Human Body Louse Genome Consortium"/>
            <person name="Kirkness E."/>
            <person name="Walenz B."/>
            <person name="Hass B."/>
            <person name="Bruggner R."/>
            <person name="Strausberg R."/>
        </authorList>
    </citation>
    <scope>NUCLEOTIDE SEQUENCE</scope>
    <source>
        <strain evidence="3">USDA</strain>
    </source>
</reference>
<dbReference type="InterPro" id="IPR032675">
    <property type="entry name" value="LRR_dom_sf"/>
</dbReference>
<dbReference type="VEuPathDB" id="VectorBase:PHUM258560"/>
<dbReference type="InterPro" id="IPR050836">
    <property type="entry name" value="SDS22/Internalin_LRR"/>
</dbReference>
<dbReference type="Gene3D" id="3.80.10.10">
    <property type="entry name" value="Ribonuclease Inhibitor"/>
    <property type="match status" value="2"/>
</dbReference>
<evidence type="ECO:0000313" key="3">
    <source>
        <dbReference type="EMBL" id="EEB13797.1"/>
    </source>
</evidence>
<gene>
    <name evidence="4" type="primary">8235345</name>
    <name evidence="3" type="ORF">Phum_PHUM258560</name>
</gene>
<evidence type="ECO:0000313" key="4">
    <source>
        <dbReference type="EnsemblMetazoa" id="PHUM258560-PA"/>
    </source>
</evidence>
<dbReference type="CTD" id="8235345"/>
<proteinExistence type="predicted"/>
<dbReference type="PANTHER" id="PTHR46652">
    <property type="entry name" value="LEUCINE-RICH REPEAT AND IQ DOMAIN-CONTAINING PROTEIN 1-RELATED"/>
    <property type="match status" value="1"/>
</dbReference>
<evidence type="ECO:0000256" key="2">
    <source>
        <dbReference type="ARBA" id="ARBA00022737"/>
    </source>
</evidence>
<dbReference type="GeneID" id="8235345"/>
<dbReference type="EMBL" id="DS235239">
    <property type="protein sequence ID" value="EEB13797.1"/>
    <property type="molecule type" value="Genomic_DNA"/>
</dbReference>
<dbReference type="RefSeq" id="XP_002426535.1">
    <property type="nucleotide sequence ID" value="XM_002426490.1"/>
</dbReference>
<dbReference type="Pfam" id="PF12799">
    <property type="entry name" value="LRR_4"/>
    <property type="match status" value="1"/>
</dbReference>
<protein>
    <submittedName>
        <fullName evidence="3 4">Lumican, putative</fullName>
    </submittedName>
</protein>
<dbReference type="InterPro" id="IPR025875">
    <property type="entry name" value="Leu-rich_rpt_4"/>
</dbReference>
<sequence>MVKLTTKYLFRKISKKNSFQKKKKGETDIEYLNRVTHLHLQSQYIDKISVVPQCQSVKVIYLQNNLIVNLENLNNFPNLTHLYLQHNYINKMENINCLTSLKKLYLGYNEISVVEGLEGMKNLSELHLENQRLPQGETLFFDPRTISHLSQSLKILNLANNNIDSVSPLENLTALTKLIIDGNKLKNVKDFTETIYCWPFLEELNCDDNPMVNDRKYFDEIVVASKSLKILNGKQINEQTREFLTNLFNNRENGRKLYELSTRIFDSEEIVNKGIETESKIGSKLFPVLNELSKERKLFYKNSLNKSYTSVYSKTLHVTHINDLN</sequence>
<keyword evidence="5" id="KW-1185">Reference proteome</keyword>
<dbReference type="EMBL" id="AAZO01002995">
    <property type="status" value="NOT_ANNOTATED_CDS"/>
    <property type="molecule type" value="Genomic_DNA"/>
</dbReference>
<dbReference type="PROSITE" id="PS51450">
    <property type="entry name" value="LRR"/>
    <property type="match status" value="3"/>
</dbReference>
<dbReference type="EnsemblMetazoa" id="PHUM258560-RA">
    <property type="protein sequence ID" value="PHUM258560-PA"/>
    <property type="gene ID" value="PHUM258560"/>
</dbReference>
<reference evidence="4" key="3">
    <citation type="submission" date="2020-05" db="UniProtKB">
        <authorList>
            <consortium name="EnsemblMetazoa"/>
        </authorList>
    </citation>
    <scope>IDENTIFICATION</scope>
    <source>
        <strain evidence="4">USDA</strain>
    </source>
</reference>
<evidence type="ECO:0000256" key="1">
    <source>
        <dbReference type="ARBA" id="ARBA00022614"/>
    </source>
</evidence>
<keyword evidence="2" id="KW-0677">Repeat</keyword>
<dbReference type="CDD" id="cd21340">
    <property type="entry name" value="PPP1R42"/>
    <property type="match status" value="1"/>
</dbReference>
<organism>
    <name type="scientific">Pediculus humanus subsp. corporis</name>
    <name type="common">Body louse</name>
    <dbReference type="NCBI Taxonomy" id="121224"/>
    <lineage>
        <taxon>Eukaryota</taxon>
        <taxon>Metazoa</taxon>
        <taxon>Ecdysozoa</taxon>
        <taxon>Arthropoda</taxon>
        <taxon>Hexapoda</taxon>
        <taxon>Insecta</taxon>
        <taxon>Pterygota</taxon>
        <taxon>Neoptera</taxon>
        <taxon>Paraneoptera</taxon>
        <taxon>Psocodea</taxon>
        <taxon>Troctomorpha</taxon>
        <taxon>Phthiraptera</taxon>
        <taxon>Anoplura</taxon>
        <taxon>Pediculidae</taxon>
        <taxon>Pediculus</taxon>
    </lineage>
</organism>
<dbReference type="InterPro" id="IPR001611">
    <property type="entry name" value="Leu-rich_rpt"/>
</dbReference>
<reference evidence="3" key="1">
    <citation type="submission" date="2007-04" db="EMBL/GenBank/DDBJ databases">
        <title>Annotation of Pediculus humanus corporis strain USDA.</title>
        <authorList>
            <person name="Kirkness E."/>
            <person name="Hannick L."/>
            <person name="Hass B."/>
            <person name="Bruggner R."/>
            <person name="Lawson D."/>
            <person name="Bidwell S."/>
            <person name="Joardar V."/>
            <person name="Caler E."/>
            <person name="Walenz B."/>
            <person name="Inman J."/>
            <person name="Schobel S."/>
            <person name="Galinsky K."/>
            <person name="Amedeo P."/>
            <person name="Strausberg R."/>
        </authorList>
    </citation>
    <scope>NUCLEOTIDE SEQUENCE</scope>
    <source>
        <strain evidence="3">USDA</strain>
    </source>
</reference>
<dbReference type="SMART" id="SM00365">
    <property type="entry name" value="LRR_SD22"/>
    <property type="match status" value="5"/>
</dbReference>
<dbReference type="AlphaFoldDB" id="E0VK91"/>
<dbReference type="SUPFAM" id="SSF52058">
    <property type="entry name" value="L domain-like"/>
    <property type="match status" value="1"/>
</dbReference>
<dbReference type="InParanoid" id="E0VK91"/>
<dbReference type="OMA" id="RRFLMNW"/>
<accession>E0VK91</accession>
<dbReference type="Proteomes" id="UP000009046">
    <property type="component" value="Unassembled WGS sequence"/>
</dbReference>
<dbReference type="eggNOG" id="KOG2769">
    <property type="taxonomic scope" value="Eukaryota"/>
</dbReference>
<dbReference type="STRING" id="121224.E0VK91"/>
<keyword evidence="1" id="KW-0433">Leucine-rich repeat</keyword>
<dbReference type="KEGG" id="phu:Phum_PHUM258560"/>
<dbReference type="OrthoDB" id="10262005at2759"/>
<evidence type="ECO:0000313" key="5">
    <source>
        <dbReference type="Proteomes" id="UP000009046"/>
    </source>
</evidence>